<evidence type="ECO:0000313" key="2">
    <source>
        <dbReference type="Proteomes" id="UP000192491"/>
    </source>
</evidence>
<dbReference type="Proteomes" id="UP000192491">
    <property type="component" value="Unassembled WGS sequence"/>
</dbReference>
<dbReference type="InterPro" id="IPR013397">
    <property type="entry name" value="CRISPR-assoc_prot_Csy1"/>
</dbReference>
<sequence length="414" mass="47180">MTNPIVDFLEKRKQKPLKEAKKPVAEIEQEFKIAVWGASAANRASQLSLVSHPGKFSHPDARITPVLFTGEYMPDGYVRSGNANAGQDVVGNAAALDVYAFLSVVLDDGRNVLEHFEANSIELKTMLAVDDETFATWRTAFLQIKAVDEGAKTHTNVKQVYFPIADNTEDYHLLSVLYPSGLMNTHRERIRQMKFSDASKAARKARNEQKYHEHGFADLPDVLTQHFGGTKPQNISKLNSNNGGEAWLLSCFPPELDETRPHLPKRDFFRSLRLDKDSRFLLEALRRLLVAGDKNAEITRQKFLPQRDAILEQLFDWVLLKAQQLQNYDAGWSSREGFALPEVQRVWLDQGYFSNRDTVDDWQERIADSITQWVINRHKGNVKKRSPNVVMGDLEVKKFQPLCFERLQQAEALA</sequence>
<dbReference type="EMBL" id="MTEJ01000462">
    <property type="protein sequence ID" value="OQX02716.1"/>
    <property type="molecule type" value="Genomic_DNA"/>
</dbReference>
<organism evidence="1 2">
    <name type="scientific">Thiothrix lacustris</name>
    <dbReference type="NCBI Taxonomy" id="525917"/>
    <lineage>
        <taxon>Bacteria</taxon>
        <taxon>Pseudomonadati</taxon>
        <taxon>Pseudomonadota</taxon>
        <taxon>Gammaproteobacteria</taxon>
        <taxon>Thiotrichales</taxon>
        <taxon>Thiotrichaceae</taxon>
        <taxon>Thiothrix</taxon>
    </lineage>
</organism>
<comment type="caution">
    <text evidence="1">The sequence shown here is derived from an EMBL/GenBank/DDBJ whole genome shotgun (WGS) entry which is preliminary data.</text>
</comment>
<dbReference type="NCBIfam" id="TIGR02564">
    <property type="entry name" value="cas_Csy1"/>
    <property type="match status" value="1"/>
</dbReference>
<accession>A0A1Y1QCP1</accession>
<reference evidence="1 2" key="1">
    <citation type="submission" date="2017-01" db="EMBL/GenBank/DDBJ databases">
        <title>Novel large sulfur bacteria in the metagenomes of groundwater-fed chemosynthetic microbial mats in the Lake Huron basin.</title>
        <authorList>
            <person name="Sharrar A.M."/>
            <person name="Flood B.E."/>
            <person name="Bailey J.V."/>
            <person name="Jones D.S."/>
            <person name="Biddanda B."/>
            <person name="Ruberg S.A."/>
            <person name="Marcus D.N."/>
            <person name="Dick G.J."/>
        </authorList>
    </citation>
    <scope>NUCLEOTIDE SEQUENCE [LARGE SCALE GENOMIC DNA]</scope>
    <source>
        <strain evidence="1">A8</strain>
    </source>
</reference>
<evidence type="ECO:0000313" key="1">
    <source>
        <dbReference type="EMBL" id="OQX02716.1"/>
    </source>
</evidence>
<gene>
    <name evidence="1" type="ORF">BWK73_41870</name>
</gene>
<dbReference type="AlphaFoldDB" id="A0A1Y1QCP1"/>
<protein>
    <submittedName>
        <fullName evidence="1">Type I-F CRISPR-associated protein Csy1</fullName>
    </submittedName>
</protein>
<proteinExistence type="predicted"/>
<name>A0A1Y1QCP1_9GAMM</name>
<dbReference type="Pfam" id="PF09611">
    <property type="entry name" value="Cas_Csy1"/>
    <property type="match status" value="1"/>
</dbReference>